<dbReference type="CDD" id="cd04278">
    <property type="entry name" value="ZnMc_MMP"/>
    <property type="match status" value="1"/>
</dbReference>
<evidence type="ECO:0000256" key="4">
    <source>
        <dbReference type="ARBA" id="ARBA00022729"/>
    </source>
</evidence>
<dbReference type="GO" id="GO:0030198">
    <property type="term" value="P:extracellular matrix organization"/>
    <property type="evidence" value="ECO:0007669"/>
    <property type="project" value="TreeGrafter"/>
</dbReference>
<gene>
    <name evidence="16" type="ORF">CGI_10025346</name>
</gene>
<keyword evidence="2" id="KW-0645">Protease</keyword>
<feature type="binding site" evidence="14">
    <location>
        <position position="508"/>
    </location>
    <ligand>
        <name>Ca(2+)</name>
        <dbReference type="ChEBI" id="CHEBI:29108"/>
        <label>4</label>
    </ligand>
</feature>
<organism evidence="16">
    <name type="scientific">Magallana gigas</name>
    <name type="common">Pacific oyster</name>
    <name type="synonym">Crassostrea gigas</name>
    <dbReference type="NCBI Taxonomy" id="29159"/>
    <lineage>
        <taxon>Eukaryota</taxon>
        <taxon>Metazoa</taxon>
        <taxon>Spiralia</taxon>
        <taxon>Lophotrochozoa</taxon>
        <taxon>Mollusca</taxon>
        <taxon>Bivalvia</taxon>
        <taxon>Autobranchia</taxon>
        <taxon>Pteriomorphia</taxon>
        <taxon>Ostreida</taxon>
        <taxon>Ostreoidea</taxon>
        <taxon>Ostreidae</taxon>
        <taxon>Magallana</taxon>
    </lineage>
</organism>
<dbReference type="InterPro" id="IPR001818">
    <property type="entry name" value="Pept_M10_metallopeptidase"/>
</dbReference>
<feature type="binding site" evidence="14">
    <location>
        <position position="247"/>
    </location>
    <ligand>
        <name>Ca(2+)</name>
        <dbReference type="ChEBI" id="CHEBI:29108"/>
        <label>2</label>
    </ligand>
</feature>
<comment type="cofactor">
    <cofactor evidence="14">
        <name>Ca(2+)</name>
        <dbReference type="ChEBI" id="CHEBI:29108"/>
    </cofactor>
    <text evidence="14">Can bind about 5 Ca(2+) ions per subunit.</text>
</comment>
<feature type="binding site" evidence="14">
    <location>
        <position position="221"/>
    </location>
    <ligand>
        <name>Zn(2+)</name>
        <dbReference type="ChEBI" id="CHEBI:29105"/>
        <label>1</label>
    </ligand>
</feature>
<dbReference type="InterPro" id="IPR036365">
    <property type="entry name" value="PGBD-like_sf"/>
</dbReference>
<dbReference type="InterPro" id="IPR024079">
    <property type="entry name" value="MetalloPept_cat_dom_sf"/>
</dbReference>
<evidence type="ECO:0000256" key="9">
    <source>
        <dbReference type="ARBA" id="ARBA00023049"/>
    </source>
</evidence>
<feature type="binding site" evidence="14">
    <location>
        <position position="411"/>
    </location>
    <ligand>
        <name>Ca(2+)</name>
        <dbReference type="ChEBI" id="CHEBI:29108"/>
        <label>5</label>
    </ligand>
</feature>
<feature type="binding site" evidence="14">
    <location>
        <position position="177"/>
    </location>
    <ligand>
        <name>Ca(2+)</name>
        <dbReference type="ChEBI" id="CHEBI:29108"/>
        <label>1</label>
    </ligand>
</feature>
<dbReference type="SUPFAM" id="SSF47090">
    <property type="entry name" value="PGBD-like"/>
    <property type="match status" value="1"/>
</dbReference>
<feature type="binding site" evidence="14">
    <location>
        <position position="254"/>
    </location>
    <ligand>
        <name>Ca(2+)</name>
        <dbReference type="ChEBI" id="CHEBI:29108"/>
        <label>3</label>
    </ligand>
</feature>
<dbReference type="GO" id="GO:0031012">
    <property type="term" value="C:extracellular matrix"/>
    <property type="evidence" value="ECO:0007669"/>
    <property type="project" value="InterPro"/>
</dbReference>
<comment type="similarity">
    <text evidence="1">Belongs to the peptidase M10A family.</text>
</comment>
<evidence type="ECO:0000256" key="11">
    <source>
        <dbReference type="ARBA" id="ARBA00023157"/>
    </source>
</evidence>
<dbReference type="MEROPS" id="M10.016"/>
<comment type="cofactor">
    <cofactor evidence="14">
        <name>Zn(2+)</name>
        <dbReference type="ChEBI" id="CHEBI:29105"/>
    </cofactor>
    <text evidence="14">Binds 2 Zn(2+) ions per subunit.</text>
</comment>
<name>K1R1S7_MAGGI</name>
<evidence type="ECO:0000256" key="5">
    <source>
        <dbReference type="ARBA" id="ARBA00022737"/>
    </source>
</evidence>
<dbReference type="InterPro" id="IPR000585">
    <property type="entry name" value="Hemopexin-like_dom"/>
</dbReference>
<feature type="binding site" evidence="14">
    <location>
        <position position="251"/>
    </location>
    <ligand>
        <name>Ca(2+)</name>
        <dbReference type="ChEBI" id="CHEBI:29108"/>
        <label>3</label>
    </ligand>
</feature>
<dbReference type="Gene3D" id="3.40.390.10">
    <property type="entry name" value="Collagenase (Catalytic Domain)"/>
    <property type="match status" value="1"/>
</dbReference>
<evidence type="ECO:0000256" key="13">
    <source>
        <dbReference type="PIRSR" id="PIRSR001191-2"/>
    </source>
</evidence>
<dbReference type="FunCoup" id="K1R1S7">
    <property type="interactions" value="218"/>
</dbReference>
<feature type="binding site" description="in inhibited form" evidence="14">
    <location>
        <position position="139"/>
    </location>
    <ligand>
        <name>Zn(2+)</name>
        <dbReference type="ChEBI" id="CHEBI:29105"/>
        <label>2</label>
        <note>catalytic</note>
    </ligand>
</feature>
<dbReference type="HOGENOM" id="CLU_015489_8_3_1"/>
<feature type="active site" evidence="12">
    <location>
        <position position="274"/>
    </location>
</feature>
<dbReference type="SUPFAM" id="SSF55486">
    <property type="entry name" value="Metalloproteases ('zincins'), catalytic domain"/>
    <property type="match status" value="1"/>
</dbReference>
<dbReference type="GO" id="GO:0005615">
    <property type="term" value="C:extracellular space"/>
    <property type="evidence" value="ECO:0007669"/>
    <property type="project" value="TreeGrafter"/>
</dbReference>
<keyword evidence="5" id="KW-0677">Repeat</keyword>
<dbReference type="FunFam" id="3.40.390.10:FF:000068">
    <property type="entry name" value="Predicted protein"/>
    <property type="match status" value="1"/>
</dbReference>
<feature type="binding site" evidence="13">
    <location>
        <position position="277"/>
    </location>
    <ligand>
        <name>Zn(2+)</name>
        <dbReference type="ChEBI" id="CHEBI:29105"/>
        <label>2</label>
        <note>catalytic</note>
    </ligand>
</feature>
<feature type="binding site" evidence="14">
    <location>
        <position position="236"/>
    </location>
    <ligand>
        <name>Zn(2+)</name>
        <dbReference type="ChEBI" id="CHEBI:29105"/>
        <label>1</label>
    </ligand>
</feature>
<feature type="binding site" evidence="13">
    <location>
        <position position="273"/>
    </location>
    <ligand>
        <name>Zn(2+)</name>
        <dbReference type="ChEBI" id="CHEBI:29105"/>
        <label>2</label>
        <note>catalytic</note>
    </ligand>
</feature>
<dbReference type="InterPro" id="IPR033739">
    <property type="entry name" value="M10A_MMP"/>
</dbReference>
<evidence type="ECO:0000313" key="16">
    <source>
        <dbReference type="EMBL" id="EKC39793.1"/>
    </source>
</evidence>
<dbReference type="Pfam" id="PF00045">
    <property type="entry name" value="Hemopexin"/>
    <property type="match status" value="1"/>
</dbReference>
<sequence length="599" mass="68218">METEREMYTQIGGACYCGHYTGAAGGKAEGQAQTHRYGGRVPRVSTMKTLMIIVIYTQLLMINSVIGMPARDVSMLEGDAVKFLAEFGYISQRQVEQGAQSLMAVDISKAIKKLQRMGGITPTGVLDIRTQELMHKPRCGNKDTVEEEGSRKKRYVLAPSKWNHKDLTYRIENYTPDLPWQEVRRVLADAFKVWSDVTDLTFTEVMHTSADIMIKFASKYHKDGYPFDGKGLILAHAFFPGKDKGGDTHFDEDEKWTINSNEEGVDLFMVAAHEFGHALGLSHSNEPKALMYPWYQGYIPNFQLPYDDTVGIQVIYGGKGPYATLPPRERTTPRPDTGGGPNTLAPPRKAPIDPCKGSFNAIAVIRSEVFIFIEKYFWRSPDPKTILSSEPSVIHDFWYDLPEDVETIDAAFEHPTNRRIYFFYGNRYWIYDGNNMAGGHPKNGKPITDFGIPKDIKKIDAVFVWSFNKRIYLVSNDMYWKLKESDTYIEPDYPRDMSIWKNVPIPIDTAFNLYDSTYFFKGENMYKFYDMKMRVALNWPQPVKNFLGCRDSESLRKLGDSPQKAQHLGSSNSASNQGNLTISFLLVILHFIYKGFVSL</sequence>
<evidence type="ECO:0000256" key="1">
    <source>
        <dbReference type="ARBA" id="ARBA00010370"/>
    </source>
</evidence>
<dbReference type="SMART" id="SM00235">
    <property type="entry name" value="ZnMc"/>
    <property type="match status" value="1"/>
</dbReference>
<keyword evidence="4" id="KW-0732">Signal</keyword>
<keyword evidence="9" id="KW-0482">Metalloprotease</keyword>
<feature type="binding site" evidence="14">
    <location>
        <position position="245"/>
    </location>
    <ligand>
        <name>Ca(2+)</name>
        <dbReference type="ChEBI" id="CHEBI:29108"/>
        <label>2</label>
    </ligand>
</feature>
<keyword evidence="3 13" id="KW-0479">Metal-binding</keyword>
<proteinExistence type="inferred from homology"/>
<feature type="binding site" evidence="14">
    <location>
        <position position="362"/>
    </location>
    <ligand>
        <name>Ca(2+)</name>
        <dbReference type="ChEBI" id="CHEBI:29108"/>
        <label>5</label>
    </ligand>
</feature>
<dbReference type="InterPro" id="IPR036375">
    <property type="entry name" value="Hemopexin-like_dom_sf"/>
</dbReference>
<keyword evidence="6" id="KW-0378">Hydrolase</keyword>
<evidence type="ECO:0000256" key="2">
    <source>
        <dbReference type="ARBA" id="ARBA00022670"/>
    </source>
</evidence>
<reference evidence="16" key="1">
    <citation type="journal article" date="2012" name="Nature">
        <title>The oyster genome reveals stress adaptation and complexity of shell formation.</title>
        <authorList>
            <person name="Zhang G."/>
            <person name="Fang X."/>
            <person name="Guo X."/>
            <person name="Li L."/>
            <person name="Luo R."/>
            <person name="Xu F."/>
            <person name="Yang P."/>
            <person name="Zhang L."/>
            <person name="Wang X."/>
            <person name="Qi H."/>
            <person name="Xiong Z."/>
            <person name="Que H."/>
            <person name="Xie Y."/>
            <person name="Holland P.W."/>
            <person name="Paps J."/>
            <person name="Zhu Y."/>
            <person name="Wu F."/>
            <person name="Chen Y."/>
            <person name="Wang J."/>
            <person name="Peng C."/>
            <person name="Meng J."/>
            <person name="Yang L."/>
            <person name="Liu J."/>
            <person name="Wen B."/>
            <person name="Zhang N."/>
            <person name="Huang Z."/>
            <person name="Zhu Q."/>
            <person name="Feng Y."/>
            <person name="Mount A."/>
            <person name="Hedgecock D."/>
            <person name="Xu Z."/>
            <person name="Liu Y."/>
            <person name="Domazet-Loso T."/>
            <person name="Du Y."/>
            <person name="Sun X."/>
            <person name="Zhang S."/>
            <person name="Liu B."/>
            <person name="Cheng P."/>
            <person name="Jiang X."/>
            <person name="Li J."/>
            <person name="Fan D."/>
            <person name="Wang W."/>
            <person name="Fu W."/>
            <person name="Wang T."/>
            <person name="Wang B."/>
            <person name="Zhang J."/>
            <person name="Peng Z."/>
            <person name="Li Y."/>
            <person name="Li N."/>
            <person name="Wang J."/>
            <person name="Chen M."/>
            <person name="He Y."/>
            <person name="Tan F."/>
            <person name="Song X."/>
            <person name="Zheng Q."/>
            <person name="Huang R."/>
            <person name="Yang H."/>
            <person name="Du X."/>
            <person name="Chen L."/>
            <person name="Yang M."/>
            <person name="Gaffney P.M."/>
            <person name="Wang S."/>
            <person name="Luo L."/>
            <person name="She Z."/>
            <person name="Ming Y."/>
            <person name="Huang W."/>
            <person name="Zhang S."/>
            <person name="Huang B."/>
            <person name="Zhang Y."/>
            <person name="Qu T."/>
            <person name="Ni P."/>
            <person name="Miao G."/>
            <person name="Wang J."/>
            <person name="Wang Q."/>
            <person name="Steinberg C.E."/>
            <person name="Wang H."/>
            <person name="Li N."/>
            <person name="Qian L."/>
            <person name="Zhang G."/>
            <person name="Li Y."/>
            <person name="Yang H."/>
            <person name="Liu X."/>
            <person name="Wang J."/>
            <person name="Yin Y."/>
            <person name="Wang J."/>
        </authorList>
    </citation>
    <scope>NUCLEOTIDE SEQUENCE [LARGE SCALE GENOMIC DNA]</scope>
    <source>
        <strain evidence="16">05x7-T-G4-1.051#20</strain>
    </source>
</reference>
<dbReference type="InterPro" id="IPR006026">
    <property type="entry name" value="Peptidase_Metallo"/>
</dbReference>
<evidence type="ECO:0000256" key="7">
    <source>
        <dbReference type="ARBA" id="ARBA00022833"/>
    </source>
</evidence>
<evidence type="ECO:0000256" key="8">
    <source>
        <dbReference type="ARBA" id="ARBA00022837"/>
    </source>
</evidence>
<evidence type="ECO:0000259" key="15">
    <source>
        <dbReference type="SMART" id="SM00235"/>
    </source>
</evidence>
<dbReference type="SMART" id="SM00120">
    <property type="entry name" value="HX"/>
    <property type="match status" value="4"/>
</dbReference>
<feature type="binding site" evidence="14">
    <location>
        <position position="229"/>
    </location>
    <ligand>
        <name>Ca(2+)</name>
        <dbReference type="ChEBI" id="CHEBI:29108"/>
        <label>3</label>
    </ligand>
</feature>
<feature type="binding site" evidence="14">
    <location>
        <position position="223"/>
    </location>
    <ligand>
        <name>Zn(2+)</name>
        <dbReference type="ChEBI" id="CHEBI:29105"/>
        <label>1</label>
    </ligand>
</feature>
<dbReference type="PROSITE" id="PS51642">
    <property type="entry name" value="HEMOPEXIN_2"/>
    <property type="match status" value="3"/>
</dbReference>
<feature type="binding site" evidence="14">
    <location>
        <position position="409"/>
    </location>
    <ligand>
        <name>Ca(2+)</name>
        <dbReference type="ChEBI" id="CHEBI:29108"/>
        <label>4</label>
    </ligand>
</feature>
<dbReference type="PRINTS" id="PR00138">
    <property type="entry name" value="MATRIXIN"/>
</dbReference>
<dbReference type="EMBL" id="JH818024">
    <property type="protein sequence ID" value="EKC39793.1"/>
    <property type="molecule type" value="Genomic_DNA"/>
</dbReference>
<dbReference type="PANTHER" id="PTHR10201:SF294">
    <property type="entry name" value="MATRIX METALLOPROTEINASE 16"/>
    <property type="match status" value="1"/>
</dbReference>
<dbReference type="InterPro" id="IPR018487">
    <property type="entry name" value="Hemopexin-like_repeat"/>
</dbReference>
<feature type="binding site" evidence="13">
    <location>
        <position position="283"/>
    </location>
    <ligand>
        <name>Zn(2+)</name>
        <dbReference type="ChEBI" id="CHEBI:29105"/>
        <label>2</label>
        <note>catalytic</note>
    </ligand>
</feature>
<dbReference type="AlphaFoldDB" id="K1R1S7"/>
<dbReference type="CDD" id="cd00094">
    <property type="entry name" value="HX"/>
    <property type="match status" value="1"/>
</dbReference>
<accession>K1R1S7</accession>
<keyword evidence="11" id="KW-1015">Disulfide bond</keyword>
<dbReference type="PANTHER" id="PTHR10201">
    <property type="entry name" value="MATRIX METALLOPROTEINASE"/>
    <property type="match status" value="1"/>
</dbReference>
<dbReference type="GO" id="GO:0006508">
    <property type="term" value="P:proteolysis"/>
    <property type="evidence" value="ECO:0007669"/>
    <property type="project" value="UniProtKB-KW"/>
</dbReference>
<feature type="binding site" evidence="14">
    <location>
        <position position="211"/>
    </location>
    <ligand>
        <name>Ca(2+)</name>
        <dbReference type="ChEBI" id="CHEBI:29108"/>
        <label>2</label>
    </ligand>
</feature>
<keyword evidence="8 14" id="KW-0106">Calcium</keyword>
<evidence type="ECO:0000256" key="3">
    <source>
        <dbReference type="ARBA" id="ARBA00022723"/>
    </source>
</evidence>
<feature type="binding site" evidence="14">
    <location>
        <position position="228"/>
    </location>
    <ligand>
        <name>Ca(2+)</name>
        <dbReference type="ChEBI" id="CHEBI:29108"/>
        <label>3</label>
    </ligand>
</feature>
<protein>
    <submittedName>
        <fullName evidence="16">Matrix metalloproteinase-17</fullName>
    </submittedName>
</protein>
<feature type="binding site" evidence="14">
    <location>
        <position position="291"/>
    </location>
    <ligand>
        <name>Zn(2+)</name>
        <dbReference type="ChEBI" id="CHEBI:29105"/>
        <label>2</label>
        <note>catalytic</note>
    </ligand>
</feature>
<dbReference type="InParanoid" id="K1R1S7"/>
<feature type="binding site" evidence="14">
    <location>
        <position position="254"/>
    </location>
    <ligand>
        <name>Ca(2+)</name>
        <dbReference type="ChEBI" id="CHEBI:29108"/>
        <label>1</label>
    </ligand>
</feature>
<dbReference type="Gene3D" id="2.110.10.10">
    <property type="entry name" value="Hemopexin-like domain"/>
    <property type="match status" value="1"/>
</dbReference>
<dbReference type="GO" id="GO:0004222">
    <property type="term" value="F:metalloendopeptidase activity"/>
    <property type="evidence" value="ECO:0007669"/>
    <property type="project" value="InterPro"/>
</dbReference>
<dbReference type="GO" id="GO:0030574">
    <property type="term" value="P:collagen catabolic process"/>
    <property type="evidence" value="ECO:0007669"/>
    <property type="project" value="TreeGrafter"/>
</dbReference>
<dbReference type="FunFam" id="2.110.10.10:FF:000002">
    <property type="entry name" value="Matrix metallopeptidase 3"/>
    <property type="match status" value="1"/>
</dbReference>
<dbReference type="GO" id="GO:0008270">
    <property type="term" value="F:zinc ion binding"/>
    <property type="evidence" value="ECO:0007669"/>
    <property type="project" value="InterPro"/>
</dbReference>
<keyword evidence="7 13" id="KW-0862">Zinc</keyword>
<feature type="domain" description="Peptidase metallopeptidase" evidence="15">
    <location>
        <begin position="158"/>
        <end position="318"/>
    </location>
</feature>
<dbReference type="InterPro" id="IPR021190">
    <property type="entry name" value="Pept_M10A"/>
</dbReference>
<dbReference type="Pfam" id="PF00413">
    <property type="entry name" value="Peptidase_M10"/>
    <property type="match status" value="1"/>
</dbReference>
<evidence type="ECO:0000256" key="14">
    <source>
        <dbReference type="PIRSR" id="PIRSR621190-2"/>
    </source>
</evidence>
<evidence type="ECO:0000256" key="6">
    <source>
        <dbReference type="ARBA" id="ARBA00022801"/>
    </source>
</evidence>
<dbReference type="PIRSF" id="PIRSF001191">
    <property type="entry name" value="Peptidase_M10A_matrix"/>
    <property type="match status" value="1"/>
</dbReference>
<evidence type="ECO:0000256" key="10">
    <source>
        <dbReference type="ARBA" id="ARBA00023145"/>
    </source>
</evidence>
<evidence type="ECO:0000256" key="12">
    <source>
        <dbReference type="PIRSR" id="PIRSR001191-1"/>
    </source>
</evidence>
<feature type="binding site" evidence="14">
    <location>
        <position position="249"/>
    </location>
    <ligand>
        <name>Zn(2+)</name>
        <dbReference type="ChEBI" id="CHEBI:29105"/>
        <label>1</label>
    </ligand>
</feature>
<dbReference type="SUPFAM" id="SSF50923">
    <property type="entry name" value="Hemopexin-like domain"/>
    <property type="match status" value="1"/>
</dbReference>
<keyword evidence="10" id="KW-0865">Zymogen</keyword>